<name>A0A383EPU4_9ZZZZ</name>
<protein>
    <recommendedName>
        <fullName evidence="1">Hydantoinase B/oxoprolinase domain-containing protein</fullName>
    </recommendedName>
</protein>
<dbReference type="EMBL" id="UINC01227661">
    <property type="protein sequence ID" value="SVE58639.1"/>
    <property type="molecule type" value="Genomic_DNA"/>
</dbReference>
<evidence type="ECO:0000259" key="1">
    <source>
        <dbReference type="Pfam" id="PF02538"/>
    </source>
</evidence>
<accession>A0A383EPU4</accession>
<gene>
    <name evidence="2" type="ORF">METZ01_LOCUS511493</name>
</gene>
<evidence type="ECO:0000313" key="2">
    <source>
        <dbReference type="EMBL" id="SVE58639.1"/>
    </source>
</evidence>
<proteinExistence type="predicted"/>
<feature type="domain" description="Hydantoinase B/oxoprolinase" evidence="1">
    <location>
        <begin position="42"/>
        <end position="157"/>
    </location>
</feature>
<sequence>MPRISQITDVAFDGIDNPYVPPKTLNISPSLKLHRDWDETVDPVTYEVIRHNLWNINEEHGATIQRISGSPVAMFALDLNPSILTEDAEFVYFGPYMQYMSGVTDTQVKWILEYRSGNPGIKAGDMFLANDPWVGAAHQMDVMLICPVFHEGELFCW</sequence>
<dbReference type="Pfam" id="PF02538">
    <property type="entry name" value="Hydantoinase_B"/>
    <property type="match status" value="1"/>
</dbReference>
<feature type="non-terminal residue" evidence="2">
    <location>
        <position position="157"/>
    </location>
</feature>
<dbReference type="InterPro" id="IPR003692">
    <property type="entry name" value="Hydantoinase_B"/>
</dbReference>
<dbReference type="AlphaFoldDB" id="A0A383EPU4"/>
<organism evidence="2">
    <name type="scientific">marine metagenome</name>
    <dbReference type="NCBI Taxonomy" id="408172"/>
    <lineage>
        <taxon>unclassified sequences</taxon>
        <taxon>metagenomes</taxon>
        <taxon>ecological metagenomes</taxon>
    </lineage>
</organism>
<dbReference type="GO" id="GO:0003824">
    <property type="term" value="F:catalytic activity"/>
    <property type="evidence" value="ECO:0007669"/>
    <property type="project" value="InterPro"/>
</dbReference>
<reference evidence="2" key="1">
    <citation type="submission" date="2018-05" db="EMBL/GenBank/DDBJ databases">
        <authorList>
            <person name="Lanie J.A."/>
            <person name="Ng W.-L."/>
            <person name="Kazmierczak K.M."/>
            <person name="Andrzejewski T.M."/>
            <person name="Davidsen T.M."/>
            <person name="Wayne K.J."/>
            <person name="Tettelin H."/>
            <person name="Glass J.I."/>
            <person name="Rusch D."/>
            <person name="Podicherti R."/>
            <person name="Tsui H.-C.T."/>
            <person name="Winkler M.E."/>
        </authorList>
    </citation>
    <scope>NUCLEOTIDE SEQUENCE</scope>
</reference>